<dbReference type="EMBL" id="CM014087">
    <property type="protein sequence ID" value="TKS76523.1"/>
    <property type="molecule type" value="Genomic_DNA"/>
</dbReference>
<organism evidence="2 3">
    <name type="scientific">Collichthys lucidus</name>
    <name type="common">Big head croaker</name>
    <name type="synonym">Sciaena lucida</name>
    <dbReference type="NCBI Taxonomy" id="240159"/>
    <lineage>
        <taxon>Eukaryota</taxon>
        <taxon>Metazoa</taxon>
        <taxon>Chordata</taxon>
        <taxon>Craniata</taxon>
        <taxon>Vertebrata</taxon>
        <taxon>Euteleostomi</taxon>
        <taxon>Actinopterygii</taxon>
        <taxon>Neopterygii</taxon>
        <taxon>Teleostei</taxon>
        <taxon>Neoteleostei</taxon>
        <taxon>Acanthomorphata</taxon>
        <taxon>Eupercaria</taxon>
        <taxon>Sciaenidae</taxon>
        <taxon>Collichthys</taxon>
    </lineage>
</organism>
<reference evidence="2 3" key="1">
    <citation type="submission" date="2019-01" db="EMBL/GenBank/DDBJ databases">
        <title>Genome Assembly of Collichthys lucidus.</title>
        <authorList>
            <person name="Cai M."/>
            <person name="Xiao S."/>
        </authorList>
    </citation>
    <scope>NUCLEOTIDE SEQUENCE [LARGE SCALE GENOMIC DNA]</scope>
    <source>
        <strain evidence="2">JT15FE1705JMU</strain>
        <tissue evidence="2">Muscle</tissue>
    </source>
</reference>
<keyword evidence="3" id="KW-1185">Reference proteome</keyword>
<proteinExistence type="predicted"/>
<protein>
    <submittedName>
        <fullName evidence="2">Uncharacterized protein</fullName>
    </submittedName>
</protein>
<dbReference type="AlphaFoldDB" id="A0A4U5UNH4"/>
<name>A0A4U5UNH4_COLLU</name>
<feature type="region of interest" description="Disordered" evidence="1">
    <location>
        <begin position="1"/>
        <end position="53"/>
    </location>
</feature>
<feature type="region of interest" description="Disordered" evidence="1">
    <location>
        <begin position="81"/>
        <end position="122"/>
    </location>
</feature>
<feature type="compositionally biased region" description="Low complexity" evidence="1">
    <location>
        <begin position="88"/>
        <end position="101"/>
    </location>
</feature>
<dbReference type="Proteomes" id="UP000298787">
    <property type="component" value="Chromosome 10"/>
</dbReference>
<evidence type="ECO:0000313" key="2">
    <source>
        <dbReference type="EMBL" id="TKS76523.1"/>
    </source>
</evidence>
<evidence type="ECO:0000256" key="1">
    <source>
        <dbReference type="SAM" id="MobiDB-lite"/>
    </source>
</evidence>
<evidence type="ECO:0000313" key="3">
    <source>
        <dbReference type="Proteomes" id="UP000298787"/>
    </source>
</evidence>
<accession>A0A4U5UNH4</accession>
<gene>
    <name evidence="2" type="ORF">D9C73_010612</name>
</gene>
<sequence length="122" mass="13568">MERVRQENESSPVLEDEAEASKQRHRPQRRGCCSEKRGLGTAMTPDPDPAYTEGHINAVVSAGQDRDDLWRHEVPIQLPRDLRVLRDSSSSPSSPPGFCTSPPQPKPLDGLSLPRPRLKLPP</sequence>